<protein>
    <recommendedName>
        <fullName evidence="4">Ankyrin repeat protein SKIP35</fullName>
    </recommendedName>
</protein>
<feature type="compositionally biased region" description="Basic and acidic residues" evidence="1">
    <location>
        <begin position="124"/>
        <end position="156"/>
    </location>
</feature>
<dbReference type="AlphaFoldDB" id="A0AAV5EX88"/>
<accession>A0AAV5EX88</accession>
<dbReference type="PANTHER" id="PTHR36024">
    <property type="entry name" value="ANKYRIN REPEAT PROTEIN SKIP35"/>
    <property type="match status" value="1"/>
</dbReference>
<feature type="compositionally biased region" description="Basic and acidic residues" evidence="1">
    <location>
        <begin position="221"/>
        <end position="239"/>
    </location>
</feature>
<keyword evidence="3" id="KW-1185">Reference proteome</keyword>
<feature type="compositionally biased region" description="Acidic residues" evidence="1">
    <location>
        <begin position="157"/>
        <end position="168"/>
    </location>
</feature>
<reference evidence="2" key="1">
    <citation type="journal article" date="2018" name="DNA Res.">
        <title>Multiple hybrid de novo genome assembly of finger millet, an orphan allotetraploid crop.</title>
        <authorList>
            <person name="Hatakeyama M."/>
            <person name="Aluri S."/>
            <person name="Balachadran M.T."/>
            <person name="Sivarajan S.R."/>
            <person name="Patrignani A."/>
            <person name="Gruter S."/>
            <person name="Poveda L."/>
            <person name="Shimizu-Inatsugi R."/>
            <person name="Baeten J."/>
            <person name="Francoijs K.J."/>
            <person name="Nataraja K.N."/>
            <person name="Reddy Y.A.N."/>
            <person name="Phadnis S."/>
            <person name="Ravikumar R.L."/>
            <person name="Schlapbach R."/>
            <person name="Sreeman S.M."/>
            <person name="Shimizu K.K."/>
        </authorList>
    </citation>
    <scope>NUCLEOTIDE SEQUENCE</scope>
</reference>
<feature type="compositionally biased region" description="Basic residues" evidence="1">
    <location>
        <begin position="104"/>
        <end position="123"/>
    </location>
</feature>
<dbReference type="Proteomes" id="UP001054889">
    <property type="component" value="Unassembled WGS sequence"/>
</dbReference>
<sequence>MYEDLQPKYLGTTHGMHNFYFTLNRMLRVTIAPKARKIGSTRSALRSKCGATRKTKELKAMRCLRMAPSVSPMVSHRSLRIPLPAMIGMILLLHPLPLTKNKLHKMNKKARKARTKATKKKRIRSEGGMEVETKKNSEIGSRGKEVDSKNLKREEPLASDEMDMDEPSSTESGSAMDAINGSSKERPLPPRDSKNFKGSVAKKPRSVSSDFVDELDLELGNGDKESDKQQEKNMSRQDRVELSRCFQHAVSLHDWKSAESLVEMADAHSLNDVLCVAVDAIWFLSDREELHAVVALIKKIVSEGANDFTRAALRTSFLASCVSACRGRTTSLADAVSLMGQKLHERLQESHNDEVLKAESSAKVHKFTEWALKCIGLHSRVRENKGRGNHDTIIEVQFQLSAFKTFLDLADNELTGKDFMEAFDAACFPLTLFSTTFDQGWASGISAAAVQGLLELLVEGGADNVNQCFLEAARYGSTELVRILLQIAQRNSLDIDVDLALGFAAHYGKIETMGCLVEEGHAVGFLGPLMRAAERGCLQVVEWFVNRGCREMELCLALTAATSSSQVAVAAYLLPLVPQHVLAPLSIEIIKAAGERSTGSLQGVDFLLRSDFLNDPAATYAVADSIARSADEAVDAKLRSFMNEHWSEAAFSAGFAYAQQHFVNFMRIMERGESPICLSDLPLPLVIAMAYLPLYRECIQSSGRLLPQSLRGQLVEAAGRLEGRQLDRGMLH</sequence>
<comment type="caution">
    <text evidence="2">The sequence shown here is derived from an EMBL/GenBank/DDBJ whole genome shotgun (WGS) entry which is preliminary data.</text>
</comment>
<reference evidence="2" key="2">
    <citation type="submission" date="2021-12" db="EMBL/GenBank/DDBJ databases">
        <title>Resequencing data analysis of finger millet.</title>
        <authorList>
            <person name="Hatakeyama M."/>
            <person name="Aluri S."/>
            <person name="Balachadran M.T."/>
            <person name="Sivarajan S.R."/>
            <person name="Poveda L."/>
            <person name="Shimizu-Inatsugi R."/>
            <person name="Schlapbach R."/>
            <person name="Sreeman S.M."/>
            <person name="Shimizu K.K."/>
        </authorList>
    </citation>
    <scope>NUCLEOTIDE SEQUENCE</scope>
</reference>
<gene>
    <name evidence="2" type="primary">gb16064</name>
    <name evidence="2" type="ORF">PR202_gb16064</name>
</gene>
<dbReference type="InterPro" id="IPR036770">
    <property type="entry name" value="Ankyrin_rpt-contain_sf"/>
</dbReference>
<dbReference type="SUPFAM" id="SSF48403">
    <property type="entry name" value="Ankyrin repeat"/>
    <property type="match status" value="1"/>
</dbReference>
<organism evidence="2 3">
    <name type="scientific">Eleusine coracana subsp. coracana</name>
    <dbReference type="NCBI Taxonomy" id="191504"/>
    <lineage>
        <taxon>Eukaryota</taxon>
        <taxon>Viridiplantae</taxon>
        <taxon>Streptophyta</taxon>
        <taxon>Embryophyta</taxon>
        <taxon>Tracheophyta</taxon>
        <taxon>Spermatophyta</taxon>
        <taxon>Magnoliopsida</taxon>
        <taxon>Liliopsida</taxon>
        <taxon>Poales</taxon>
        <taxon>Poaceae</taxon>
        <taxon>PACMAD clade</taxon>
        <taxon>Chloridoideae</taxon>
        <taxon>Cynodonteae</taxon>
        <taxon>Eleusininae</taxon>
        <taxon>Eleusine</taxon>
    </lineage>
</organism>
<dbReference type="PANTHER" id="PTHR36024:SF1">
    <property type="entry name" value="OS11G0246900 PROTEIN"/>
    <property type="match status" value="1"/>
</dbReference>
<evidence type="ECO:0000313" key="2">
    <source>
        <dbReference type="EMBL" id="GJN27988.1"/>
    </source>
</evidence>
<evidence type="ECO:0000256" key="1">
    <source>
        <dbReference type="SAM" id="MobiDB-lite"/>
    </source>
</evidence>
<name>A0AAV5EX88_ELECO</name>
<feature type="compositionally biased region" description="Basic and acidic residues" evidence="1">
    <location>
        <begin position="183"/>
        <end position="195"/>
    </location>
</feature>
<proteinExistence type="predicted"/>
<dbReference type="Gene3D" id="1.25.40.20">
    <property type="entry name" value="Ankyrin repeat-containing domain"/>
    <property type="match status" value="1"/>
</dbReference>
<dbReference type="InterPro" id="IPR044956">
    <property type="entry name" value="SKIP35"/>
</dbReference>
<evidence type="ECO:0008006" key="4">
    <source>
        <dbReference type="Google" id="ProtNLM"/>
    </source>
</evidence>
<dbReference type="EMBL" id="BQKI01000080">
    <property type="protein sequence ID" value="GJN27988.1"/>
    <property type="molecule type" value="Genomic_DNA"/>
</dbReference>
<evidence type="ECO:0000313" key="3">
    <source>
        <dbReference type="Proteomes" id="UP001054889"/>
    </source>
</evidence>
<feature type="region of interest" description="Disordered" evidence="1">
    <location>
        <begin position="104"/>
        <end position="239"/>
    </location>
</feature>